<keyword evidence="7" id="KW-0067">ATP-binding</keyword>
<dbReference type="InterPro" id="IPR044857">
    <property type="entry name" value="T7SS_EccB_R1"/>
</dbReference>
<dbReference type="GO" id="GO:0005576">
    <property type="term" value="C:extracellular region"/>
    <property type="evidence" value="ECO:0007669"/>
    <property type="project" value="TreeGrafter"/>
</dbReference>
<evidence type="ECO:0000256" key="10">
    <source>
        <dbReference type="SAM" id="Phobius"/>
    </source>
</evidence>
<keyword evidence="9 10" id="KW-0472">Membrane</keyword>
<dbReference type="GO" id="GO:0005886">
    <property type="term" value="C:plasma membrane"/>
    <property type="evidence" value="ECO:0007669"/>
    <property type="project" value="UniProtKB-SubCell"/>
</dbReference>
<evidence type="ECO:0000256" key="9">
    <source>
        <dbReference type="ARBA" id="ARBA00023136"/>
    </source>
</evidence>
<keyword evidence="6" id="KW-0378">Hydrolase</keyword>
<dbReference type="PANTHER" id="PTHR40765">
    <property type="entry name" value="ESX-2 SECRETION SYSTEM ATPASE ECCB2"/>
    <property type="match status" value="1"/>
</dbReference>
<dbReference type="EMBL" id="JMQI01000035">
    <property type="protein sequence ID" value="KDN20909.1"/>
    <property type="molecule type" value="Genomic_DNA"/>
</dbReference>
<evidence type="ECO:0000256" key="6">
    <source>
        <dbReference type="ARBA" id="ARBA00022801"/>
    </source>
</evidence>
<evidence type="ECO:0000256" key="4">
    <source>
        <dbReference type="ARBA" id="ARBA00022692"/>
    </source>
</evidence>
<sequence length="473" mass="47515">MWTQRDQIQAYQFLRRRLVSALVAADANHPVSPSRRLVLGTVLGVVAALLVTAVFGIIGLLNPSGGKDWLAGGKVIVEEGTGARFVLGADGVLHPVLNYASARLLAGGNGDATVTVSPENLGKAGRGAQIGIPGAPDSLPSRDALVNTPWTSCSRTTQDAPASAEPRTAVLLAAPASGVELPRDQGVIVRLPQGERFLLAGGRRYKLSDAAATALQFDSYPTIAVSSRWIDTVPAGRDLTALPVDGAGDPGPAVGGRGTRVGEVLAVVDAMAAPGTATSYYLVRSGGLEPVGQTEASLLVTTEANAAAYSGPPAPVEVRAADVAAVAKVAAPRAGGADPAGYPDRIPGKAPITGNSVALCVQGSRLLVSAEFPLPAGAKAIQVATRTEARVADEVFVPPSGGAVVVEAGSVTAYLVTDTGRKYPVVNAQALASLGYGGVAEPPATGSLLALVPTGPALDPATAGRPAPSGGTG</sequence>
<feature type="transmembrane region" description="Helical" evidence="10">
    <location>
        <begin position="37"/>
        <end position="61"/>
    </location>
</feature>
<dbReference type="Pfam" id="PF05108">
    <property type="entry name" value="T7SS_ESX1_EccB"/>
    <property type="match status" value="1"/>
</dbReference>
<keyword evidence="4 10" id="KW-0812">Transmembrane</keyword>
<evidence type="ECO:0000256" key="2">
    <source>
        <dbReference type="ARBA" id="ARBA00008149"/>
    </source>
</evidence>
<gene>
    <name evidence="11" type="ORF">DV20_18200</name>
</gene>
<evidence type="ECO:0000256" key="3">
    <source>
        <dbReference type="ARBA" id="ARBA00022475"/>
    </source>
</evidence>
<accession>A0A066U9W2</accession>
<comment type="caution">
    <text evidence="11">The sequence shown here is derived from an EMBL/GenBank/DDBJ whole genome shotgun (WGS) entry which is preliminary data.</text>
</comment>
<dbReference type="NCBIfam" id="TIGR03919">
    <property type="entry name" value="T7SS_EccB"/>
    <property type="match status" value="1"/>
</dbReference>
<dbReference type="PANTHER" id="PTHR40765:SF2">
    <property type="entry name" value="ESX-2 SECRETION SYSTEM ATPASE ECCB2"/>
    <property type="match status" value="1"/>
</dbReference>
<organism evidence="11 12">
    <name type="scientific">Amycolatopsis rifamycinica</name>
    <dbReference type="NCBI Taxonomy" id="287986"/>
    <lineage>
        <taxon>Bacteria</taxon>
        <taxon>Bacillati</taxon>
        <taxon>Actinomycetota</taxon>
        <taxon>Actinomycetes</taxon>
        <taxon>Pseudonocardiales</taxon>
        <taxon>Pseudonocardiaceae</taxon>
        <taxon>Amycolatopsis</taxon>
    </lineage>
</organism>
<dbReference type="RefSeq" id="WP_043781654.1">
    <property type="nucleotide sequence ID" value="NZ_JMQI01000035.1"/>
</dbReference>
<evidence type="ECO:0000256" key="8">
    <source>
        <dbReference type="ARBA" id="ARBA00022989"/>
    </source>
</evidence>
<dbReference type="OrthoDB" id="3847604at2"/>
<evidence type="ECO:0000313" key="12">
    <source>
        <dbReference type="Proteomes" id="UP000027345"/>
    </source>
</evidence>
<evidence type="ECO:0000256" key="1">
    <source>
        <dbReference type="ARBA" id="ARBA00004162"/>
    </source>
</evidence>
<protein>
    <recommendedName>
        <fullName evidence="13">Type VII secretion protein EccB</fullName>
    </recommendedName>
</protein>
<proteinExistence type="inferred from homology"/>
<comment type="similarity">
    <text evidence="2">Belongs to the EccB family.</text>
</comment>
<name>A0A066U9W2_9PSEU</name>
<dbReference type="Proteomes" id="UP000027345">
    <property type="component" value="Unassembled WGS sequence"/>
</dbReference>
<dbReference type="eggNOG" id="COG3266">
    <property type="taxonomic scope" value="Bacteria"/>
</dbReference>
<evidence type="ECO:0000256" key="5">
    <source>
        <dbReference type="ARBA" id="ARBA00022741"/>
    </source>
</evidence>
<keyword evidence="12" id="KW-1185">Reference proteome</keyword>
<keyword evidence="3" id="KW-1003">Cell membrane</keyword>
<comment type="subcellular location">
    <subcellularLocation>
        <location evidence="1">Cell membrane</location>
        <topology evidence="1">Single-pass membrane protein</topology>
    </subcellularLocation>
</comment>
<evidence type="ECO:0000256" key="7">
    <source>
        <dbReference type="ARBA" id="ARBA00022840"/>
    </source>
</evidence>
<dbReference type="InterPro" id="IPR042485">
    <property type="entry name" value="T7SS_EccB_R3"/>
</dbReference>
<dbReference type="GO" id="GO:0005524">
    <property type="term" value="F:ATP binding"/>
    <property type="evidence" value="ECO:0007669"/>
    <property type="project" value="UniProtKB-KW"/>
</dbReference>
<keyword evidence="8 10" id="KW-1133">Transmembrane helix</keyword>
<keyword evidence="5" id="KW-0547">Nucleotide-binding</keyword>
<evidence type="ECO:0008006" key="13">
    <source>
        <dbReference type="Google" id="ProtNLM"/>
    </source>
</evidence>
<dbReference type="AlphaFoldDB" id="A0A066U9W2"/>
<dbReference type="STRING" id="287986.DV20_18200"/>
<dbReference type="GO" id="GO:0016787">
    <property type="term" value="F:hydrolase activity"/>
    <property type="evidence" value="ECO:0007669"/>
    <property type="project" value="UniProtKB-KW"/>
</dbReference>
<dbReference type="InterPro" id="IPR007795">
    <property type="entry name" value="T7SS_EccB"/>
</dbReference>
<dbReference type="Gene3D" id="2.40.50.910">
    <property type="entry name" value="Type VII secretion system EccB, repeat 3 domain"/>
    <property type="match status" value="1"/>
</dbReference>
<evidence type="ECO:0000313" key="11">
    <source>
        <dbReference type="EMBL" id="KDN20909.1"/>
    </source>
</evidence>
<reference evidence="11 12" key="1">
    <citation type="submission" date="2014-05" db="EMBL/GenBank/DDBJ databases">
        <title>Draft genome sequence of Amycolatopsis rifamycinica DSM 46095.</title>
        <authorList>
            <person name="Lal R."/>
            <person name="Saxena A."/>
            <person name="Kumari R."/>
            <person name="Mukherjee U."/>
            <person name="Singh P."/>
            <person name="Sangwan N."/>
            <person name="Mahato N.K."/>
        </authorList>
    </citation>
    <scope>NUCLEOTIDE SEQUENCE [LARGE SCALE GENOMIC DNA]</scope>
    <source>
        <strain evidence="11 12">DSM 46095</strain>
    </source>
</reference>
<dbReference type="Gene3D" id="3.30.2390.20">
    <property type="entry name" value="Type VII secretion system EccB, repeat 1 domain"/>
    <property type="match status" value="1"/>
</dbReference>